<gene>
    <name evidence="8" type="ORF">F3Y22_tig00116958pilonHSYRG00329</name>
</gene>
<dbReference type="GO" id="GO:0005840">
    <property type="term" value="C:ribosome"/>
    <property type="evidence" value="ECO:0007669"/>
    <property type="project" value="UniProtKB-KW"/>
</dbReference>
<dbReference type="Gene3D" id="3.30.70.100">
    <property type="match status" value="1"/>
</dbReference>
<comment type="caution">
    <text evidence="8">The sequence shown here is derived from an EMBL/GenBank/DDBJ whole genome shotgun (WGS) entry which is preliminary data.</text>
</comment>
<feature type="compositionally biased region" description="Basic and acidic residues" evidence="6">
    <location>
        <begin position="93"/>
        <end position="118"/>
    </location>
</feature>
<evidence type="ECO:0000259" key="7">
    <source>
        <dbReference type="PROSITE" id="PS50846"/>
    </source>
</evidence>
<feature type="compositionally biased region" description="Polar residues" evidence="6">
    <location>
        <begin position="119"/>
        <end position="132"/>
    </location>
</feature>
<accession>A0A6A2WL67</accession>
<keyword evidence="2" id="KW-0479">Metal-binding</keyword>
<feature type="compositionally biased region" description="Gly residues" evidence="6">
    <location>
        <begin position="199"/>
        <end position="211"/>
    </location>
</feature>
<feature type="compositionally biased region" description="Basic and acidic residues" evidence="6">
    <location>
        <begin position="133"/>
        <end position="149"/>
    </location>
</feature>
<dbReference type="CDD" id="cd00371">
    <property type="entry name" value="HMA"/>
    <property type="match status" value="1"/>
</dbReference>
<dbReference type="PANTHER" id="PTHR45868">
    <property type="entry name" value="HEAVY METAL-ASSOCIATED ISOPRENYLATED PLANT PROTEIN 33-RELATED"/>
    <property type="match status" value="1"/>
</dbReference>
<keyword evidence="4" id="KW-0636">Prenylation</keyword>
<evidence type="ECO:0000256" key="2">
    <source>
        <dbReference type="ARBA" id="ARBA00022723"/>
    </source>
</evidence>
<dbReference type="EMBL" id="VEPZ02001733">
    <property type="protein sequence ID" value="KAE8660218.1"/>
    <property type="molecule type" value="Genomic_DNA"/>
</dbReference>
<evidence type="ECO:0000313" key="8">
    <source>
        <dbReference type="EMBL" id="KAE8660218.1"/>
    </source>
</evidence>
<evidence type="ECO:0000256" key="1">
    <source>
        <dbReference type="ARBA" id="ARBA00022481"/>
    </source>
</evidence>
<dbReference type="PROSITE" id="PS50846">
    <property type="entry name" value="HMA_2"/>
    <property type="match status" value="1"/>
</dbReference>
<feature type="domain" description="HMA" evidence="7">
    <location>
        <begin position="31"/>
        <end position="96"/>
    </location>
</feature>
<keyword evidence="1" id="KW-0488">Methylation</keyword>
<feature type="compositionally biased region" description="Polar residues" evidence="6">
    <location>
        <begin position="181"/>
        <end position="193"/>
    </location>
</feature>
<keyword evidence="8" id="KW-0687">Ribonucleoprotein</keyword>
<evidence type="ECO:0000256" key="4">
    <source>
        <dbReference type="ARBA" id="ARBA00023289"/>
    </source>
</evidence>
<keyword evidence="8" id="KW-0689">Ribosomal protein</keyword>
<evidence type="ECO:0000256" key="3">
    <source>
        <dbReference type="ARBA" id="ARBA00023288"/>
    </source>
</evidence>
<feature type="compositionally biased region" description="Basic and acidic residues" evidence="6">
    <location>
        <begin position="1"/>
        <end position="22"/>
    </location>
</feature>
<evidence type="ECO:0000256" key="6">
    <source>
        <dbReference type="SAM" id="MobiDB-lite"/>
    </source>
</evidence>
<dbReference type="SUPFAM" id="SSF55008">
    <property type="entry name" value="HMA, heavy metal-associated domain"/>
    <property type="match status" value="1"/>
</dbReference>
<evidence type="ECO:0000256" key="5">
    <source>
        <dbReference type="ARBA" id="ARBA00024045"/>
    </source>
</evidence>
<feature type="compositionally biased region" description="Basic and acidic residues" evidence="6">
    <location>
        <begin position="167"/>
        <end position="177"/>
    </location>
</feature>
<dbReference type="InterPro" id="IPR006121">
    <property type="entry name" value="HMA_dom"/>
</dbReference>
<dbReference type="Pfam" id="PF00403">
    <property type="entry name" value="HMA"/>
    <property type="match status" value="1"/>
</dbReference>
<sequence>MATAEGKPETKQEPKPETKEVEENQEPPLKYKAWVLKVSIHCEGCKRKVEKTLRNIEGVYEAYADSKQQRAAVKANLHVNAETLVKKLVNKGRHAELWPEKSEPEEKTKGKPKNKDKQGGQSEKANSNSSKNGGDKEKEAVKNEDDGGKMSENGGSSKVVAEVKQNVTHDRVKEPKPGVKQNVTVATGDQSSVTKKKSGGGNIDGAAGGEGDVIDAEKSGSGSKKDKKKGQKANANVDDRGDGVPATVGSHLKGLGPHCTVHMPSPTNQSPPRQHPMYECPTYYHEPPLYLTSYNTAYPSSSHGASYYTVPPQYSYSYMHRATRANVHRRIRAHTHHIHRIHPIRRIHSRRSATKTRMHVRSCDV</sequence>
<feature type="region of interest" description="Disordered" evidence="6">
    <location>
        <begin position="1"/>
        <end position="28"/>
    </location>
</feature>
<keyword evidence="9" id="KW-1185">Reference proteome</keyword>
<comment type="similarity">
    <text evidence="5">Belongs to the HIPP family.</text>
</comment>
<dbReference type="PANTHER" id="PTHR45868:SF69">
    <property type="entry name" value="HEAVY METAL-ASSOCIATED ISOPRENYLATED PLANT PROTEIN 35"/>
    <property type="match status" value="1"/>
</dbReference>
<reference evidence="8" key="1">
    <citation type="submission" date="2019-09" db="EMBL/GenBank/DDBJ databases">
        <title>Draft genome information of white flower Hibiscus syriacus.</title>
        <authorList>
            <person name="Kim Y.-M."/>
        </authorList>
    </citation>
    <scope>NUCLEOTIDE SEQUENCE [LARGE SCALE GENOMIC DNA]</scope>
    <source>
        <strain evidence="8">YM2019G1</strain>
    </source>
</reference>
<name>A0A6A2WL67_HIBSY</name>
<dbReference type="Proteomes" id="UP000436088">
    <property type="component" value="Unassembled WGS sequence"/>
</dbReference>
<proteinExistence type="inferred from homology"/>
<organism evidence="8 9">
    <name type="scientific">Hibiscus syriacus</name>
    <name type="common">Rose of Sharon</name>
    <dbReference type="NCBI Taxonomy" id="106335"/>
    <lineage>
        <taxon>Eukaryota</taxon>
        <taxon>Viridiplantae</taxon>
        <taxon>Streptophyta</taxon>
        <taxon>Embryophyta</taxon>
        <taxon>Tracheophyta</taxon>
        <taxon>Spermatophyta</taxon>
        <taxon>Magnoliopsida</taxon>
        <taxon>eudicotyledons</taxon>
        <taxon>Gunneridae</taxon>
        <taxon>Pentapetalae</taxon>
        <taxon>rosids</taxon>
        <taxon>malvids</taxon>
        <taxon>Malvales</taxon>
        <taxon>Malvaceae</taxon>
        <taxon>Malvoideae</taxon>
        <taxon>Hibiscus</taxon>
    </lineage>
</organism>
<keyword evidence="3" id="KW-0449">Lipoprotein</keyword>
<dbReference type="AlphaFoldDB" id="A0A6A2WL67"/>
<evidence type="ECO:0000313" key="9">
    <source>
        <dbReference type="Proteomes" id="UP000436088"/>
    </source>
</evidence>
<protein>
    <submittedName>
        <fullName evidence="8">40S ribosomal protein S21-2</fullName>
    </submittedName>
</protein>
<feature type="region of interest" description="Disordered" evidence="6">
    <location>
        <begin position="91"/>
        <end position="245"/>
    </location>
</feature>
<dbReference type="GO" id="GO:0046872">
    <property type="term" value="F:metal ion binding"/>
    <property type="evidence" value="ECO:0007669"/>
    <property type="project" value="UniProtKB-KW"/>
</dbReference>
<dbReference type="InterPro" id="IPR036163">
    <property type="entry name" value="HMA_dom_sf"/>
</dbReference>